<dbReference type="RefSeq" id="WP_146807465.1">
    <property type="nucleotide sequence ID" value="NZ_BJUA01000017.1"/>
</dbReference>
<dbReference type="AlphaFoldDB" id="A0A510UZW5"/>
<name>A0A510UZW5_9CELL</name>
<protein>
    <submittedName>
        <fullName evidence="1">Uncharacterized protein</fullName>
    </submittedName>
</protein>
<sequence length="129" mass="13534">MSFDVFAQRFVGGKPADADGQVLRALIAPHLGRVEPETRFAELIFEDGTADLYSDDEPGTGFMVNHVSGRRAWDLIARVAAAGEMALFAPGVPTLIFSEAARAHLPAELADGAVVVASGADILRAIADG</sequence>
<evidence type="ECO:0000313" key="1">
    <source>
        <dbReference type="EMBL" id="GEK19091.1"/>
    </source>
</evidence>
<proteinExistence type="predicted"/>
<dbReference type="OrthoDB" id="3380325at2"/>
<evidence type="ECO:0000313" key="2">
    <source>
        <dbReference type="Proteomes" id="UP000321386"/>
    </source>
</evidence>
<keyword evidence="2" id="KW-1185">Reference proteome</keyword>
<gene>
    <name evidence="1" type="ORF">CPE01_28240</name>
</gene>
<organism evidence="1 2">
    <name type="scientific">Cellulomonas persica</name>
    <dbReference type="NCBI Taxonomy" id="76861"/>
    <lineage>
        <taxon>Bacteria</taxon>
        <taxon>Bacillati</taxon>
        <taxon>Actinomycetota</taxon>
        <taxon>Actinomycetes</taxon>
        <taxon>Micrococcales</taxon>
        <taxon>Cellulomonadaceae</taxon>
        <taxon>Cellulomonas</taxon>
    </lineage>
</organism>
<reference evidence="1 2" key="1">
    <citation type="submission" date="2019-07" db="EMBL/GenBank/DDBJ databases">
        <title>Whole genome shotgun sequence of Cellulomonas persica NBRC 101101.</title>
        <authorList>
            <person name="Hosoyama A."/>
            <person name="Uohara A."/>
            <person name="Ohji S."/>
            <person name="Ichikawa N."/>
        </authorList>
    </citation>
    <scope>NUCLEOTIDE SEQUENCE [LARGE SCALE GENOMIC DNA]</scope>
    <source>
        <strain evidence="1 2">NBRC 101101</strain>
    </source>
</reference>
<dbReference type="EMBL" id="BJUA01000017">
    <property type="protein sequence ID" value="GEK19091.1"/>
    <property type="molecule type" value="Genomic_DNA"/>
</dbReference>
<accession>A0A510UZW5</accession>
<comment type="caution">
    <text evidence="1">The sequence shown here is derived from an EMBL/GenBank/DDBJ whole genome shotgun (WGS) entry which is preliminary data.</text>
</comment>
<dbReference type="Proteomes" id="UP000321386">
    <property type="component" value="Unassembled WGS sequence"/>
</dbReference>